<gene>
    <name evidence="1" type="ORF">BCR38DRAFT_404427</name>
</gene>
<proteinExistence type="predicted"/>
<name>A0A1Y2EIC7_9PEZI</name>
<evidence type="ECO:0000313" key="1">
    <source>
        <dbReference type="EMBL" id="ORY71332.1"/>
    </source>
</evidence>
<dbReference type="RefSeq" id="XP_040720924.1">
    <property type="nucleotide sequence ID" value="XM_040857844.1"/>
</dbReference>
<sequence>MPCIQVMIVVGGGETCFGISHCGSQQEEQNGRIKLRQPSERIGLVIPETGHYVDLSWGIVQVKQNTNQRITFIVRPLCLGSTWNHRRLQRSVVFSFIGSRIVTTNQSHLPQILIQVPPVPPIGEHCTAILGKGQVVLFTRYGPSLFSHRRIIAAKDPISTASGQIGQTLIPRWDRREWDLGLLVVRVWPLSSRALSQDGEGVSKGVCNTVMTLGLHEDMVCRVAFGDEHL</sequence>
<protein>
    <submittedName>
        <fullName evidence="1">Uncharacterized protein</fullName>
    </submittedName>
</protein>
<reference evidence="1 2" key="1">
    <citation type="submission" date="2016-07" db="EMBL/GenBank/DDBJ databases">
        <title>Pervasive Adenine N6-methylation of Active Genes in Fungi.</title>
        <authorList>
            <consortium name="DOE Joint Genome Institute"/>
            <person name="Mondo S.J."/>
            <person name="Dannebaum R.O."/>
            <person name="Kuo R.C."/>
            <person name="Labutti K."/>
            <person name="Haridas S."/>
            <person name="Kuo A."/>
            <person name="Salamov A."/>
            <person name="Ahrendt S.R."/>
            <person name="Lipzen A."/>
            <person name="Sullivan W."/>
            <person name="Andreopoulos W.B."/>
            <person name="Clum A."/>
            <person name="Lindquist E."/>
            <person name="Daum C."/>
            <person name="Ramamoorthy G.K."/>
            <person name="Gryganskyi A."/>
            <person name="Culley D."/>
            <person name="Magnuson J.K."/>
            <person name="James T.Y."/>
            <person name="O'Malley M.A."/>
            <person name="Stajich J.E."/>
            <person name="Spatafora J.W."/>
            <person name="Visel A."/>
            <person name="Grigoriev I.V."/>
        </authorList>
    </citation>
    <scope>NUCLEOTIDE SEQUENCE [LARGE SCALE GENOMIC DNA]</scope>
    <source>
        <strain evidence="1 2">CBS 129021</strain>
    </source>
</reference>
<dbReference type="InParanoid" id="A0A1Y2EIC7"/>
<comment type="caution">
    <text evidence="1">The sequence shown here is derived from an EMBL/GenBank/DDBJ whole genome shotgun (WGS) entry which is preliminary data.</text>
</comment>
<organism evidence="1 2">
    <name type="scientific">Pseudomassariella vexata</name>
    <dbReference type="NCBI Taxonomy" id="1141098"/>
    <lineage>
        <taxon>Eukaryota</taxon>
        <taxon>Fungi</taxon>
        <taxon>Dikarya</taxon>
        <taxon>Ascomycota</taxon>
        <taxon>Pezizomycotina</taxon>
        <taxon>Sordariomycetes</taxon>
        <taxon>Xylariomycetidae</taxon>
        <taxon>Amphisphaeriales</taxon>
        <taxon>Pseudomassariaceae</taxon>
        <taxon>Pseudomassariella</taxon>
    </lineage>
</organism>
<accession>A0A1Y2EIC7</accession>
<dbReference type="AlphaFoldDB" id="A0A1Y2EIC7"/>
<dbReference type="EMBL" id="MCFJ01000001">
    <property type="protein sequence ID" value="ORY71332.1"/>
    <property type="molecule type" value="Genomic_DNA"/>
</dbReference>
<keyword evidence="2" id="KW-1185">Reference proteome</keyword>
<dbReference type="GeneID" id="63774056"/>
<evidence type="ECO:0000313" key="2">
    <source>
        <dbReference type="Proteomes" id="UP000193689"/>
    </source>
</evidence>
<dbReference type="Proteomes" id="UP000193689">
    <property type="component" value="Unassembled WGS sequence"/>
</dbReference>